<comment type="caution">
    <text evidence="2">The sequence shown here is derived from an EMBL/GenBank/DDBJ whole genome shotgun (WGS) entry which is preliminary data.</text>
</comment>
<dbReference type="OrthoDB" id="10575053at2759"/>
<dbReference type="AlphaFoldDB" id="A0A6G0ZIA4"/>
<accession>A0A6G0ZIA4</accession>
<name>A0A6G0ZIA4_APHCR</name>
<organism evidence="2 3">
    <name type="scientific">Aphis craccivora</name>
    <name type="common">Cowpea aphid</name>
    <dbReference type="NCBI Taxonomy" id="307492"/>
    <lineage>
        <taxon>Eukaryota</taxon>
        <taxon>Metazoa</taxon>
        <taxon>Ecdysozoa</taxon>
        <taxon>Arthropoda</taxon>
        <taxon>Hexapoda</taxon>
        <taxon>Insecta</taxon>
        <taxon>Pterygota</taxon>
        <taxon>Neoptera</taxon>
        <taxon>Paraneoptera</taxon>
        <taxon>Hemiptera</taxon>
        <taxon>Sternorrhyncha</taxon>
        <taxon>Aphidomorpha</taxon>
        <taxon>Aphidoidea</taxon>
        <taxon>Aphididae</taxon>
        <taxon>Aphidini</taxon>
        <taxon>Aphis</taxon>
        <taxon>Aphis</taxon>
    </lineage>
</organism>
<feature type="transmembrane region" description="Helical" evidence="1">
    <location>
        <begin position="85"/>
        <end position="104"/>
    </location>
</feature>
<reference evidence="2 3" key="1">
    <citation type="submission" date="2019-08" db="EMBL/GenBank/DDBJ databases">
        <title>Whole genome of Aphis craccivora.</title>
        <authorList>
            <person name="Voronova N.V."/>
            <person name="Shulinski R.S."/>
            <person name="Bandarenka Y.V."/>
            <person name="Zhorov D.G."/>
            <person name="Warner D."/>
        </authorList>
    </citation>
    <scope>NUCLEOTIDE SEQUENCE [LARGE SCALE GENOMIC DNA]</scope>
    <source>
        <strain evidence="2">180601</strain>
        <tissue evidence="2">Whole Body</tissue>
    </source>
</reference>
<evidence type="ECO:0000313" key="3">
    <source>
        <dbReference type="Proteomes" id="UP000478052"/>
    </source>
</evidence>
<proteinExistence type="predicted"/>
<protein>
    <submittedName>
        <fullName evidence="2">Uncharacterized protein</fullName>
    </submittedName>
</protein>
<keyword evidence="1" id="KW-0472">Membrane</keyword>
<keyword evidence="3" id="KW-1185">Reference proteome</keyword>
<evidence type="ECO:0000313" key="2">
    <source>
        <dbReference type="EMBL" id="KAF0770637.1"/>
    </source>
</evidence>
<dbReference type="Proteomes" id="UP000478052">
    <property type="component" value="Unassembled WGS sequence"/>
</dbReference>
<keyword evidence="1" id="KW-1133">Transmembrane helix</keyword>
<evidence type="ECO:0000256" key="1">
    <source>
        <dbReference type="SAM" id="Phobius"/>
    </source>
</evidence>
<dbReference type="EMBL" id="VUJU01000403">
    <property type="protein sequence ID" value="KAF0770637.1"/>
    <property type="molecule type" value="Genomic_DNA"/>
</dbReference>
<sequence length="167" mass="19878">MFYTKSFKILKITILDSERSDKCIYFTMMCFFLSVYSITCRNNFSISNFAGVVSDGKMNILGAVLRLKLLTKSIFFYGCNSKTNHFIYLNISPIVYITFIYIHVGTLENLKNHKIVSIKLFKFWCIQAIKTTFYTNHWKLYPRLRNHLRSESFFYNFIVLYHIVVIY</sequence>
<keyword evidence="1" id="KW-0812">Transmembrane</keyword>
<feature type="transmembrane region" description="Helical" evidence="1">
    <location>
        <begin position="21"/>
        <end position="39"/>
    </location>
</feature>
<gene>
    <name evidence="2" type="ORF">FWK35_00001737</name>
</gene>